<dbReference type="EMBL" id="RCVM01000028">
    <property type="protein sequence ID" value="RLY01427.1"/>
    <property type="molecule type" value="Genomic_DNA"/>
</dbReference>
<proteinExistence type="predicted"/>
<keyword evidence="1" id="KW-0732">Signal</keyword>
<sequence length="214" mass="23724">MKKSIYLLAAVLFLTACSNKSGTEAKPASYDDLVSQYEKAAKADAFNEKDYPLVDKQIVDLINRFSGGEADVSHKTIDLDKNGTDELLLGTKVQAGTETLTLYLGAFRDQDGKLVDLLKDVRGADADLFFQFYDNNRLVVDKATEGEVATIVYELTDKGYQELLYQGADVSGDLTDDGQLVTKDREGNAYASFEEQENKLKEVLGHDRTEQIIE</sequence>
<protein>
    <recommendedName>
        <fullName evidence="4">Lipoprotein</fullName>
    </recommendedName>
</protein>
<organism evidence="2 3">
    <name type="scientific">Streptococcus hillyeri</name>
    <dbReference type="NCBI Taxonomy" id="2282420"/>
    <lineage>
        <taxon>Bacteria</taxon>
        <taxon>Bacillati</taxon>
        <taxon>Bacillota</taxon>
        <taxon>Bacilli</taxon>
        <taxon>Lactobacillales</taxon>
        <taxon>Streptococcaceae</taxon>
        <taxon>Streptococcus</taxon>
    </lineage>
</organism>
<reference evidence="2 3" key="1">
    <citation type="submission" date="2018-10" db="EMBL/GenBank/DDBJ databases">
        <title>Streptococcus hillyeri sp. nov., isolated from equine tracheal sample.</title>
        <authorList>
            <person name="Macfadyen A.C."/>
            <person name="Waller A."/>
            <person name="Paterson G.K."/>
        </authorList>
    </citation>
    <scope>NUCLEOTIDE SEQUENCE [LARGE SCALE GENOMIC DNA]</scope>
    <source>
        <strain evidence="2 3">28462</strain>
    </source>
</reference>
<dbReference type="RefSeq" id="WP_121836353.1">
    <property type="nucleotide sequence ID" value="NZ_CP163513.1"/>
</dbReference>
<evidence type="ECO:0000256" key="1">
    <source>
        <dbReference type="SAM" id="SignalP"/>
    </source>
</evidence>
<gene>
    <name evidence="2" type="ORF">EAF07_09675</name>
</gene>
<comment type="caution">
    <text evidence="2">The sequence shown here is derived from an EMBL/GenBank/DDBJ whole genome shotgun (WGS) entry which is preliminary data.</text>
</comment>
<evidence type="ECO:0000313" key="2">
    <source>
        <dbReference type="EMBL" id="RLY01427.1"/>
    </source>
</evidence>
<dbReference type="Proteomes" id="UP000279194">
    <property type="component" value="Unassembled WGS sequence"/>
</dbReference>
<name>A0A3L9DMT1_9STRE</name>
<feature type="signal peptide" evidence="1">
    <location>
        <begin position="1"/>
        <end position="21"/>
    </location>
</feature>
<evidence type="ECO:0000313" key="3">
    <source>
        <dbReference type="Proteomes" id="UP000279194"/>
    </source>
</evidence>
<accession>A0A3L9DMT1</accession>
<keyword evidence="3" id="KW-1185">Reference proteome</keyword>
<dbReference type="AlphaFoldDB" id="A0A3L9DMT1"/>
<evidence type="ECO:0008006" key="4">
    <source>
        <dbReference type="Google" id="ProtNLM"/>
    </source>
</evidence>
<dbReference type="OrthoDB" id="9995545at2"/>
<feature type="chain" id="PRO_5039014955" description="Lipoprotein" evidence="1">
    <location>
        <begin position="22"/>
        <end position="214"/>
    </location>
</feature>
<dbReference type="PROSITE" id="PS51257">
    <property type="entry name" value="PROKAR_LIPOPROTEIN"/>
    <property type="match status" value="1"/>
</dbReference>